<dbReference type="Proteomes" id="UP000199572">
    <property type="component" value="Unassembled WGS sequence"/>
</dbReference>
<evidence type="ECO:0000313" key="3">
    <source>
        <dbReference type="Proteomes" id="UP000199572"/>
    </source>
</evidence>
<protein>
    <submittedName>
        <fullName evidence="2">Uncharacterized membrane protein YoaK, UPF0700 family</fullName>
    </submittedName>
</protein>
<sequence length="229" mass="25014">MEEKQNNIWFVTLVLTIIAGYCDSITFVAADKIFSAHVTGNFIVFAYQIIKGSSGDAWIKLLTFPIFMLSVMAGGWISARFSNRHFLLLCEGIILLVGGAIAYSLGYIDNGEITWPMYLVTMIVVFAMGLQNAFGKLFAKETYGPTTMMTGNVTQFALDIRSYCNSGFKNTDFLSGVNKGLITLGGFLLGCVLGAWVGQLFGLVGIVLPGIAMIICYYSTYSSKSEIKL</sequence>
<feature type="transmembrane region" description="Helical" evidence="1">
    <location>
        <begin position="57"/>
        <end position="79"/>
    </location>
</feature>
<feature type="transmembrane region" description="Helical" evidence="1">
    <location>
        <begin position="7"/>
        <end position="30"/>
    </location>
</feature>
<organism evidence="2 3">
    <name type="scientific">Pedobacter rhizosphaerae</name>
    <dbReference type="NCBI Taxonomy" id="390241"/>
    <lineage>
        <taxon>Bacteria</taxon>
        <taxon>Pseudomonadati</taxon>
        <taxon>Bacteroidota</taxon>
        <taxon>Sphingobacteriia</taxon>
        <taxon>Sphingobacteriales</taxon>
        <taxon>Sphingobacteriaceae</taxon>
        <taxon>Pedobacter</taxon>
    </lineage>
</organism>
<proteinExistence type="predicted"/>
<feature type="transmembrane region" description="Helical" evidence="1">
    <location>
        <begin position="180"/>
        <end position="197"/>
    </location>
</feature>
<dbReference type="Pfam" id="PF06912">
    <property type="entry name" value="DUF1275"/>
    <property type="match status" value="1"/>
</dbReference>
<keyword evidence="1" id="KW-0812">Transmembrane</keyword>
<name>A0A1H9VCL8_9SPHI</name>
<evidence type="ECO:0000313" key="2">
    <source>
        <dbReference type="EMBL" id="SES19432.1"/>
    </source>
</evidence>
<dbReference type="AlphaFoldDB" id="A0A1H9VCL8"/>
<feature type="transmembrane region" description="Helical" evidence="1">
    <location>
        <begin position="86"/>
        <end position="105"/>
    </location>
</feature>
<reference evidence="2 3" key="1">
    <citation type="submission" date="2016-10" db="EMBL/GenBank/DDBJ databases">
        <authorList>
            <person name="de Groot N.N."/>
        </authorList>
    </citation>
    <scope>NUCLEOTIDE SEQUENCE [LARGE SCALE GENOMIC DNA]</scope>
    <source>
        <strain evidence="2 3">DSM 18610</strain>
    </source>
</reference>
<dbReference type="PANTHER" id="PTHR37314:SF5">
    <property type="entry name" value="SLR0142 PROTEIN"/>
    <property type="match status" value="1"/>
</dbReference>
<accession>A0A1H9VCL8</accession>
<keyword evidence="1" id="KW-0472">Membrane</keyword>
<evidence type="ECO:0000256" key="1">
    <source>
        <dbReference type="SAM" id="Phobius"/>
    </source>
</evidence>
<dbReference type="EMBL" id="FOGG01000041">
    <property type="protein sequence ID" value="SES19432.1"/>
    <property type="molecule type" value="Genomic_DNA"/>
</dbReference>
<feature type="transmembrane region" description="Helical" evidence="1">
    <location>
        <begin position="203"/>
        <end position="221"/>
    </location>
</feature>
<feature type="transmembrane region" description="Helical" evidence="1">
    <location>
        <begin position="117"/>
        <end position="139"/>
    </location>
</feature>
<dbReference type="OrthoDB" id="5125627at2"/>
<gene>
    <name evidence="2" type="ORF">SAMN04488023_14119</name>
</gene>
<keyword evidence="3" id="KW-1185">Reference proteome</keyword>
<keyword evidence="1" id="KW-1133">Transmembrane helix</keyword>
<dbReference type="PANTHER" id="PTHR37314">
    <property type="entry name" value="SLR0142 PROTEIN"/>
    <property type="match status" value="1"/>
</dbReference>
<dbReference type="STRING" id="390241.SAMN04488023_14119"/>
<dbReference type="RefSeq" id="WP_090888598.1">
    <property type="nucleotide sequence ID" value="NZ_FOGG01000041.1"/>
</dbReference>
<dbReference type="InterPro" id="IPR010699">
    <property type="entry name" value="DUF1275"/>
</dbReference>